<evidence type="ECO:0000313" key="1">
    <source>
        <dbReference type="EMBL" id="KAI7996624.1"/>
    </source>
</evidence>
<dbReference type="Proteomes" id="UP001060215">
    <property type="component" value="Chromosome 10"/>
</dbReference>
<accession>A0ACC0G6P3</accession>
<protein>
    <submittedName>
        <fullName evidence="1">Protein NRT1/ PTR FAMILY 5.5</fullName>
    </submittedName>
</protein>
<comment type="caution">
    <text evidence="1">The sequence shown here is derived from an EMBL/GenBank/DDBJ whole genome shotgun (WGS) entry which is preliminary data.</text>
</comment>
<evidence type="ECO:0000313" key="2">
    <source>
        <dbReference type="Proteomes" id="UP001060215"/>
    </source>
</evidence>
<organism evidence="1 2">
    <name type="scientific">Camellia lanceoleosa</name>
    <dbReference type="NCBI Taxonomy" id="1840588"/>
    <lineage>
        <taxon>Eukaryota</taxon>
        <taxon>Viridiplantae</taxon>
        <taxon>Streptophyta</taxon>
        <taxon>Embryophyta</taxon>
        <taxon>Tracheophyta</taxon>
        <taxon>Spermatophyta</taxon>
        <taxon>Magnoliopsida</taxon>
        <taxon>eudicotyledons</taxon>
        <taxon>Gunneridae</taxon>
        <taxon>Pentapetalae</taxon>
        <taxon>asterids</taxon>
        <taxon>Ericales</taxon>
        <taxon>Theaceae</taxon>
        <taxon>Camellia</taxon>
    </lineage>
</organism>
<name>A0ACC0G6P3_9ERIC</name>
<gene>
    <name evidence="1" type="ORF">LOK49_LG10G02132</name>
</gene>
<sequence>MFINGMLVLIWADILAMYAMWMMMLYLTNVWKLNFTHAAAIINVFWGLMAIMLLPIQFLVDAFMGNYWMLLISSFSYSALYIKAASKNLILDEVSQGSINRLHPVHRTLNYET</sequence>
<reference evidence="1 2" key="1">
    <citation type="journal article" date="2022" name="Plant J.">
        <title>Chromosome-level genome of Camellia lanceoleosa provides a valuable resource for understanding genome evolution and self-incompatibility.</title>
        <authorList>
            <person name="Gong W."/>
            <person name="Xiao S."/>
            <person name="Wang L."/>
            <person name="Liao Z."/>
            <person name="Chang Y."/>
            <person name="Mo W."/>
            <person name="Hu G."/>
            <person name="Li W."/>
            <person name="Zhao G."/>
            <person name="Zhu H."/>
            <person name="Hu X."/>
            <person name="Ji K."/>
            <person name="Xiang X."/>
            <person name="Song Q."/>
            <person name="Yuan D."/>
            <person name="Jin S."/>
            <person name="Zhang L."/>
        </authorList>
    </citation>
    <scope>NUCLEOTIDE SEQUENCE [LARGE SCALE GENOMIC DNA]</scope>
    <source>
        <tissue evidence="1">Fresh and healthy young leaves</tissue>
    </source>
</reference>
<dbReference type="EMBL" id="CM045767">
    <property type="protein sequence ID" value="KAI7996624.1"/>
    <property type="molecule type" value="Genomic_DNA"/>
</dbReference>
<proteinExistence type="predicted"/>
<keyword evidence="2" id="KW-1185">Reference proteome</keyword>